<gene>
    <name evidence="2" type="ORF">DPX16_7416</name>
</gene>
<feature type="compositionally biased region" description="Acidic residues" evidence="1">
    <location>
        <begin position="96"/>
        <end position="105"/>
    </location>
</feature>
<evidence type="ECO:0000256" key="1">
    <source>
        <dbReference type="SAM" id="MobiDB-lite"/>
    </source>
</evidence>
<proteinExistence type="predicted"/>
<protein>
    <submittedName>
        <fullName evidence="2">Uncharacterized protein</fullName>
    </submittedName>
</protein>
<comment type="caution">
    <text evidence="2">The sequence shown here is derived from an EMBL/GenBank/DDBJ whole genome shotgun (WGS) entry which is preliminary data.</text>
</comment>
<evidence type="ECO:0000313" key="3">
    <source>
        <dbReference type="Proteomes" id="UP000281406"/>
    </source>
</evidence>
<evidence type="ECO:0000313" key="2">
    <source>
        <dbReference type="EMBL" id="ROL52680.1"/>
    </source>
</evidence>
<dbReference type="Proteomes" id="UP000281406">
    <property type="component" value="Unassembled WGS sequence"/>
</dbReference>
<name>A0A3N0Z2I7_ANAGA</name>
<reference evidence="2 3" key="1">
    <citation type="submission" date="2018-10" db="EMBL/GenBank/DDBJ databases">
        <title>Genome assembly for a Yunnan-Guizhou Plateau 3E fish, Anabarilius grahami (Regan), and its evolutionary and genetic applications.</title>
        <authorList>
            <person name="Jiang W."/>
        </authorList>
    </citation>
    <scope>NUCLEOTIDE SEQUENCE [LARGE SCALE GENOMIC DNA]</scope>
    <source>
        <strain evidence="2">AG-KIZ</strain>
        <tissue evidence="2">Muscle</tissue>
    </source>
</reference>
<dbReference type="AlphaFoldDB" id="A0A3N0Z2I7"/>
<accession>A0A3N0Z2I7</accession>
<keyword evidence="3" id="KW-1185">Reference proteome</keyword>
<dbReference type="EMBL" id="RJVU01015140">
    <property type="protein sequence ID" value="ROL52680.1"/>
    <property type="molecule type" value="Genomic_DNA"/>
</dbReference>
<organism evidence="2 3">
    <name type="scientific">Anabarilius grahami</name>
    <name type="common">Kanglang fish</name>
    <name type="synonym">Barilius grahami</name>
    <dbReference type="NCBI Taxonomy" id="495550"/>
    <lineage>
        <taxon>Eukaryota</taxon>
        <taxon>Metazoa</taxon>
        <taxon>Chordata</taxon>
        <taxon>Craniata</taxon>
        <taxon>Vertebrata</taxon>
        <taxon>Euteleostomi</taxon>
        <taxon>Actinopterygii</taxon>
        <taxon>Neopterygii</taxon>
        <taxon>Teleostei</taxon>
        <taxon>Ostariophysi</taxon>
        <taxon>Cypriniformes</taxon>
        <taxon>Xenocyprididae</taxon>
        <taxon>Xenocypridinae</taxon>
        <taxon>Xenocypridinae incertae sedis</taxon>
        <taxon>Anabarilius</taxon>
    </lineage>
</organism>
<sequence>MEGVAGYQMCANEKFCSNNCITMRLTADARVVCDSRCVSVSACACIGKQGMLVDCCCISAHTVAKRVRHFLLSDLSAGSWPPRSGTCLEKEASLFWEEEEEEEEEVRLSDDLQGLRSEA</sequence>
<feature type="region of interest" description="Disordered" evidence="1">
    <location>
        <begin position="96"/>
        <end position="119"/>
    </location>
</feature>